<dbReference type="PANTHER" id="PTHR11070:SF2">
    <property type="entry name" value="ATP-DEPENDENT DNA HELICASE SRS2"/>
    <property type="match status" value="1"/>
</dbReference>
<dbReference type="InterPro" id="IPR027417">
    <property type="entry name" value="P-loop_NTPase"/>
</dbReference>
<evidence type="ECO:0000256" key="4">
    <source>
        <dbReference type="ARBA" id="ARBA00022840"/>
    </source>
</evidence>
<dbReference type="Pfam" id="PF00580">
    <property type="entry name" value="UvrD-helicase"/>
    <property type="match status" value="1"/>
</dbReference>
<gene>
    <name evidence="7" type="ORF">GCM10023225_09000</name>
</gene>
<dbReference type="InterPro" id="IPR014016">
    <property type="entry name" value="UvrD-like_ATP-bd"/>
</dbReference>
<evidence type="ECO:0000256" key="3">
    <source>
        <dbReference type="ARBA" id="ARBA00022806"/>
    </source>
</evidence>
<evidence type="ECO:0008006" key="9">
    <source>
        <dbReference type="Google" id="ProtNLM"/>
    </source>
</evidence>
<keyword evidence="8" id="KW-1185">Reference proteome</keyword>
<evidence type="ECO:0000256" key="1">
    <source>
        <dbReference type="ARBA" id="ARBA00022741"/>
    </source>
</evidence>
<accession>A0ABP9HEA7</accession>
<dbReference type="Proteomes" id="UP001501195">
    <property type="component" value="Unassembled WGS sequence"/>
</dbReference>
<reference evidence="8" key="1">
    <citation type="journal article" date="2019" name="Int. J. Syst. Evol. Microbiol.">
        <title>The Global Catalogue of Microorganisms (GCM) 10K type strain sequencing project: providing services to taxonomists for standard genome sequencing and annotation.</title>
        <authorList>
            <consortium name="The Broad Institute Genomics Platform"/>
            <consortium name="The Broad Institute Genome Sequencing Center for Infectious Disease"/>
            <person name="Wu L."/>
            <person name="Ma J."/>
        </authorList>
    </citation>
    <scope>NUCLEOTIDE SEQUENCE [LARGE SCALE GENOMIC DNA]</scope>
    <source>
        <strain evidence="8">JCM 18126</strain>
    </source>
</reference>
<keyword evidence="2" id="KW-0378">Hydrolase</keyword>
<proteinExistence type="predicted"/>
<dbReference type="InterPro" id="IPR000212">
    <property type="entry name" value="DNA_helicase_UvrD/REP"/>
</dbReference>
<evidence type="ECO:0000313" key="7">
    <source>
        <dbReference type="EMBL" id="GAA4968866.1"/>
    </source>
</evidence>
<name>A0ABP9HEA7_9ACTN</name>
<evidence type="ECO:0000259" key="6">
    <source>
        <dbReference type="Pfam" id="PF13538"/>
    </source>
</evidence>
<dbReference type="SUPFAM" id="SSF52540">
    <property type="entry name" value="P-loop containing nucleoside triphosphate hydrolases"/>
    <property type="match status" value="1"/>
</dbReference>
<comment type="caution">
    <text evidence="7">The sequence shown here is derived from an EMBL/GenBank/DDBJ whole genome shotgun (WGS) entry which is preliminary data.</text>
</comment>
<feature type="domain" description="UvrD-like helicase C-terminal" evidence="6">
    <location>
        <begin position="260"/>
        <end position="309"/>
    </location>
</feature>
<keyword evidence="1" id="KW-0547">Nucleotide-binding</keyword>
<dbReference type="Pfam" id="PF13538">
    <property type="entry name" value="UvrD_C_2"/>
    <property type="match status" value="1"/>
</dbReference>
<feature type="domain" description="UvrD-like helicase ATP-binding" evidence="5">
    <location>
        <begin position="10"/>
        <end position="71"/>
    </location>
</feature>
<evidence type="ECO:0000259" key="5">
    <source>
        <dbReference type="Pfam" id="PF00580"/>
    </source>
</evidence>
<dbReference type="InterPro" id="IPR027785">
    <property type="entry name" value="UvrD-like_helicase_C"/>
</dbReference>
<keyword evidence="3" id="KW-0347">Helicase</keyword>
<keyword evidence="4" id="KW-0067">ATP-binding</keyword>
<evidence type="ECO:0000313" key="8">
    <source>
        <dbReference type="Proteomes" id="UP001501195"/>
    </source>
</evidence>
<dbReference type="PANTHER" id="PTHR11070">
    <property type="entry name" value="UVRD / RECB / PCRA DNA HELICASE FAMILY MEMBER"/>
    <property type="match status" value="1"/>
</dbReference>
<protein>
    <recommendedName>
        <fullName evidence="9">DNA helicase</fullName>
    </recommendedName>
</protein>
<dbReference type="EMBL" id="BAABIL010000112">
    <property type="protein sequence ID" value="GAA4968866.1"/>
    <property type="molecule type" value="Genomic_DNA"/>
</dbReference>
<dbReference type="Gene3D" id="3.40.50.300">
    <property type="entry name" value="P-loop containing nucleotide triphosphate hydrolases"/>
    <property type="match status" value="2"/>
</dbReference>
<organism evidence="7 8">
    <name type="scientific">Kineococcus glutinatus</name>
    <dbReference type="NCBI Taxonomy" id="1070872"/>
    <lineage>
        <taxon>Bacteria</taxon>
        <taxon>Bacillati</taxon>
        <taxon>Actinomycetota</taxon>
        <taxon>Actinomycetes</taxon>
        <taxon>Kineosporiales</taxon>
        <taxon>Kineosporiaceae</taxon>
        <taxon>Kineococcus</taxon>
    </lineage>
</organism>
<sequence length="318" mass="34623">MVSLRRPDVKEAIRRRLAQSVKALIVDEVYDANALDLAVIKAAVDAGADVTIIGDPWQALYGFRGARPDLVPALIEETEMVTLPLSQSFRWRSGAQSRIATDLRAGRGVVLPQVENGVGFDVMLSSQWEELWTLGDTVLPLAWGGAKGNAVEAATTLLLNQVTKKLFGVEATFLADALVTLGIADAAAMGRLEGPFAGILGRLSAATTKVDFNSAYYDLISVMEGETKRTFPAKAHHNYTIRLRRLALRLKAEGACLPGLTIHQAKGREWDNVGVRLADAERAALERGLDPADERHRLLYVACTRARNWTAEALPRQA</sequence>
<evidence type="ECO:0000256" key="2">
    <source>
        <dbReference type="ARBA" id="ARBA00022801"/>
    </source>
</evidence>